<name>A0A174F3P3_9FIRM</name>
<dbReference type="AlphaFoldDB" id="A0A174F3P3"/>
<dbReference type="Proteomes" id="UP000095409">
    <property type="component" value="Unassembled WGS sequence"/>
</dbReference>
<evidence type="ECO:0000313" key="1">
    <source>
        <dbReference type="EMBL" id="CUO44684.1"/>
    </source>
</evidence>
<dbReference type="Gene3D" id="3.90.580.10">
    <property type="entry name" value="Zinc finger, CHC2-type domain"/>
    <property type="match status" value="1"/>
</dbReference>
<dbReference type="InterPro" id="IPR036977">
    <property type="entry name" value="DNA_primase_Znf_CHC2"/>
</dbReference>
<dbReference type="RefSeq" id="WP_055066310.1">
    <property type="nucleotide sequence ID" value="NZ_CAXTZU010000012.1"/>
</dbReference>
<accession>A0A174F3P3</accession>
<organism evidence="1 2">
    <name type="scientific">Blautia obeum</name>
    <dbReference type="NCBI Taxonomy" id="40520"/>
    <lineage>
        <taxon>Bacteria</taxon>
        <taxon>Bacillati</taxon>
        <taxon>Bacillota</taxon>
        <taxon>Clostridia</taxon>
        <taxon>Lachnospirales</taxon>
        <taxon>Lachnospiraceae</taxon>
        <taxon>Blautia</taxon>
    </lineage>
</organism>
<protein>
    <submittedName>
        <fullName evidence="1">DNA primase (Bacterial type)</fullName>
    </submittedName>
</protein>
<dbReference type="GO" id="GO:0006260">
    <property type="term" value="P:DNA replication"/>
    <property type="evidence" value="ECO:0007669"/>
    <property type="project" value="InterPro"/>
</dbReference>
<proteinExistence type="predicted"/>
<dbReference type="GO" id="GO:0008270">
    <property type="term" value="F:zinc ion binding"/>
    <property type="evidence" value="ECO:0007669"/>
    <property type="project" value="InterPro"/>
</dbReference>
<reference evidence="1 2" key="1">
    <citation type="submission" date="2015-09" db="EMBL/GenBank/DDBJ databases">
        <authorList>
            <consortium name="Pathogen Informatics"/>
        </authorList>
    </citation>
    <scope>NUCLEOTIDE SEQUENCE [LARGE SCALE GENOMIC DNA]</scope>
    <source>
        <strain evidence="1 2">2789STDY5608837</strain>
    </source>
</reference>
<dbReference type="SUPFAM" id="SSF57783">
    <property type="entry name" value="Zinc beta-ribbon"/>
    <property type="match status" value="1"/>
</dbReference>
<sequence>MYARESFTIAEVADLLSIRRLSDSYQDEFPVECPFCGDLRGKCSFCIRKNGELKNVYHCYHCGASGNMLTLYAELSGIYGRNRYKEAYREIKQALSFSGTDKRQQSTTRNGFASIVPKKKRISLTEEEWDYRDHVYKEMLTFLKLKETHRRNLLLRGLTLNEVRQMEERGFLSTDEENSVAIARKLLKKGFRLDGVPGFFINRDGDWEAAFYRKNNGYLCPVRDGKERIIGFQIRLDVPLKERKYLWFTSSGLEKGTSSGSPAGMFGKIKDGTVYVTEGILKAEIAWMCTGNPYIGVPGVSNHKGLETVLRKLKEQGLKRVYECYDMDKMMELSCKHDEKSACRQCEHGIYLYHGECPKKRRKRDMIRKGCIKLYEICEELNVSCKRVTWDTDASGTWMEHYKGVDDWILRKEEKGHRKTA</sequence>
<dbReference type="EMBL" id="CYZD01000011">
    <property type="protein sequence ID" value="CUO44684.1"/>
    <property type="molecule type" value="Genomic_DNA"/>
</dbReference>
<dbReference type="GO" id="GO:0003677">
    <property type="term" value="F:DNA binding"/>
    <property type="evidence" value="ECO:0007669"/>
    <property type="project" value="InterPro"/>
</dbReference>
<gene>
    <name evidence="1" type="ORF">ERS852394_02214</name>
</gene>
<evidence type="ECO:0000313" key="2">
    <source>
        <dbReference type="Proteomes" id="UP000095409"/>
    </source>
</evidence>